<evidence type="ECO:0000256" key="9">
    <source>
        <dbReference type="ARBA" id="ARBA00048679"/>
    </source>
</evidence>
<keyword evidence="5 10" id="KW-0547">Nucleotide-binding</keyword>
<dbReference type="FunFam" id="1.10.510.10:FF:000650">
    <property type="entry name" value="Serine/threonine-protein kinase ppk16"/>
    <property type="match status" value="1"/>
</dbReference>
<evidence type="ECO:0000256" key="4">
    <source>
        <dbReference type="ARBA" id="ARBA00022679"/>
    </source>
</evidence>
<dbReference type="SUPFAM" id="SSF56112">
    <property type="entry name" value="Protein kinase-like (PK-like)"/>
    <property type="match status" value="1"/>
</dbReference>
<dbReference type="HOGENOM" id="CLU_005687_0_0_1"/>
<dbReference type="KEGG" id="cot:CORT_0A12060"/>
<dbReference type="PROSITE" id="PS00107">
    <property type="entry name" value="PROTEIN_KINASE_ATP"/>
    <property type="match status" value="1"/>
</dbReference>
<feature type="compositionally biased region" description="Acidic residues" evidence="11">
    <location>
        <begin position="674"/>
        <end position="691"/>
    </location>
</feature>
<dbReference type="OrthoDB" id="942095at2759"/>
<dbReference type="PANTHER" id="PTHR24346">
    <property type="entry name" value="MAP/MICROTUBULE AFFINITY-REGULATING KINASE"/>
    <property type="match status" value="1"/>
</dbReference>
<evidence type="ECO:0000256" key="8">
    <source>
        <dbReference type="ARBA" id="ARBA00047899"/>
    </source>
</evidence>
<feature type="compositionally biased region" description="Polar residues" evidence="11">
    <location>
        <begin position="697"/>
        <end position="714"/>
    </location>
</feature>
<dbReference type="Gene3D" id="1.10.510.10">
    <property type="entry name" value="Transferase(Phosphotransferase) domain 1"/>
    <property type="match status" value="1"/>
</dbReference>
<feature type="compositionally biased region" description="Polar residues" evidence="11">
    <location>
        <begin position="571"/>
        <end position="595"/>
    </location>
</feature>
<keyword evidence="14" id="KW-1185">Reference proteome</keyword>
<dbReference type="InterPro" id="IPR008271">
    <property type="entry name" value="Ser/Thr_kinase_AS"/>
</dbReference>
<gene>
    <name evidence="13" type="ORF">CORT_0A12060</name>
</gene>
<dbReference type="GO" id="GO:0005524">
    <property type="term" value="F:ATP binding"/>
    <property type="evidence" value="ECO:0007669"/>
    <property type="project" value="UniProtKB-UniRule"/>
</dbReference>
<dbReference type="Pfam" id="PF00069">
    <property type="entry name" value="Pkinase"/>
    <property type="match status" value="1"/>
</dbReference>
<dbReference type="Proteomes" id="UP000005018">
    <property type="component" value="Chromosome 1"/>
</dbReference>
<protein>
    <recommendedName>
        <fullName evidence="1">non-specific serine/threonine protein kinase</fullName>
        <ecNumber evidence="1">2.7.11.1</ecNumber>
    </recommendedName>
</protein>
<dbReference type="RefSeq" id="XP_003867029.1">
    <property type="nucleotide sequence ID" value="XM_003866981.1"/>
</dbReference>
<feature type="compositionally biased region" description="Low complexity" evidence="11">
    <location>
        <begin position="431"/>
        <end position="443"/>
    </location>
</feature>
<evidence type="ECO:0000256" key="6">
    <source>
        <dbReference type="ARBA" id="ARBA00022777"/>
    </source>
</evidence>
<dbReference type="InterPro" id="IPR011009">
    <property type="entry name" value="Kinase-like_dom_sf"/>
</dbReference>
<accession>H8WYV9</accession>
<feature type="region of interest" description="Disordered" evidence="11">
    <location>
        <begin position="431"/>
        <end position="657"/>
    </location>
</feature>
<dbReference type="GO" id="GO:0004674">
    <property type="term" value="F:protein serine/threonine kinase activity"/>
    <property type="evidence" value="ECO:0007669"/>
    <property type="project" value="UniProtKB-KW"/>
</dbReference>
<evidence type="ECO:0000256" key="7">
    <source>
        <dbReference type="ARBA" id="ARBA00022840"/>
    </source>
</evidence>
<evidence type="ECO:0000256" key="10">
    <source>
        <dbReference type="PROSITE-ProRule" id="PRU10141"/>
    </source>
</evidence>
<feature type="binding site" evidence="10">
    <location>
        <position position="71"/>
    </location>
    <ligand>
        <name>ATP</name>
        <dbReference type="ChEBI" id="CHEBI:30616"/>
    </ligand>
</feature>
<evidence type="ECO:0000313" key="13">
    <source>
        <dbReference type="EMBL" id="CCG21591.1"/>
    </source>
</evidence>
<dbReference type="eggNOG" id="KOG0583">
    <property type="taxonomic scope" value="Eukaryota"/>
</dbReference>
<dbReference type="PROSITE" id="PS00108">
    <property type="entry name" value="PROTEIN_KINASE_ST"/>
    <property type="match status" value="1"/>
</dbReference>
<proteinExistence type="predicted"/>
<comment type="catalytic activity">
    <reaction evidence="8">
        <text>L-threonyl-[protein] + ATP = O-phospho-L-threonyl-[protein] + ADP + H(+)</text>
        <dbReference type="Rhea" id="RHEA:46608"/>
        <dbReference type="Rhea" id="RHEA-COMP:11060"/>
        <dbReference type="Rhea" id="RHEA-COMP:11605"/>
        <dbReference type="ChEBI" id="CHEBI:15378"/>
        <dbReference type="ChEBI" id="CHEBI:30013"/>
        <dbReference type="ChEBI" id="CHEBI:30616"/>
        <dbReference type="ChEBI" id="CHEBI:61977"/>
        <dbReference type="ChEBI" id="CHEBI:456216"/>
        <dbReference type="EC" id="2.7.11.1"/>
    </reaction>
</comment>
<organism evidence="13 14">
    <name type="scientific">Candida orthopsilosis (strain 90-125)</name>
    <name type="common">Yeast</name>
    <dbReference type="NCBI Taxonomy" id="1136231"/>
    <lineage>
        <taxon>Eukaryota</taxon>
        <taxon>Fungi</taxon>
        <taxon>Dikarya</taxon>
        <taxon>Ascomycota</taxon>
        <taxon>Saccharomycotina</taxon>
        <taxon>Pichiomycetes</taxon>
        <taxon>Debaryomycetaceae</taxon>
        <taxon>Candida/Lodderomyces clade</taxon>
        <taxon>Candida</taxon>
    </lineage>
</organism>
<feature type="compositionally biased region" description="Polar residues" evidence="11">
    <location>
        <begin position="727"/>
        <end position="743"/>
    </location>
</feature>
<evidence type="ECO:0000256" key="1">
    <source>
        <dbReference type="ARBA" id="ARBA00012513"/>
    </source>
</evidence>
<evidence type="ECO:0000256" key="3">
    <source>
        <dbReference type="ARBA" id="ARBA00022553"/>
    </source>
</evidence>
<keyword evidence="4" id="KW-0808">Transferase</keyword>
<dbReference type="PANTHER" id="PTHR24346:SF110">
    <property type="entry name" value="NON-SPECIFIC SERINE_THREONINE PROTEIN KINASE"/>
    <property type="match status" value="1"/>
</dbReference>
<dbReference type="AlphaFoldDB" id="H8WYV9"/>
<feature type="compositionally biased region" description="Polar residues" evidence="11">
    <location>
        <begin position="626"/>
        <end position="636"/>
    </location>
</feature>
<dbReference type="InterPro" id="IPR000719">
    <property type="entry name" value="Prot_kinase_dom"/>
</dbReference>
<dbReference type="GO" id="GO:0005737">
    <property type="term" value="C:cytoplasm"/>
    <property type="evidence" value="ECO:0007669"/>
    <property type="project" value="TreeGrafter"/>
</dbReference>
<sequence length="905" mass="102455">MNGARALPKYSKDQNNTAQLANEFNNFYMAISSPKICQIGNYRITEEIGEGAFGKVYLATHVLLNVNVVLKCGLIDDPNIVREIYYHKQLKHKNIVSLYEVIKTENHLWIAMEYCEGGELYYLVYERRRLELNECRHIFFQVLLGVQFVHSMNLSHRDLKLENILLSDKKKSCVKLTDFGFIREFNPHSRRFLSTICGTTVYMAPELLLGQKYSGFAIDVWSLGIILYTMLYGVLPFDDDDEMKIKTKIINDDPTFADFVPEEVNQLILKMLSKDPTKRPGISEILNSSFLIDAYNKHLEKNQKKAVGDGESILSINQHYNYMQKPFDTRIERELIRKLQRLNVDIDELQASIYSNEMNSLTAFYELLLTREFSKKKKRYIRDKKRKYFEARNSLRKSRKKVKSALSMSDQLSGSQPLERIISTLSITSNKNSSKTNLNRLSTYSKKSGDNIDLRNSPRSQQNARFSIDRDHSNRNSVGEIGRSDMTVHSQAISPTSTKIDAPLHRIVSFVPQERRPSDAASTGESLKKQNKGGKILNKLQFWKKDKNGNDGDKDDSTSVVSRKSEKYENDTGSGNSELQLQQSPQRFDRSQTSFEVGDSEQVPVTTGSDTRQAEGELEPAVEVQASGSNHLTPTSGDGRGLTRTRPSSMISQISQISRLSQLSTMLSESELDILDETDTLDDDDDEDEAYDSSISMSQDGRSSTGMVSGSSRVPTKKRPSYRRGMSSDQSIQSVSTTGGQSTVKKKSSMSRVTSNSSDDTPSESKYADEVPPMNGDTNAHSQFMVKNRPSSLVTPTPVLHSNSIHPNFNTNEIDRLQGYRSHSPPFNFKQNQKSMPRSDAKMNRKLMPPTFANKNNSVPHNYQDTKQVNDWLNNPLTNNTGSHGYANKTMYGPIIDEEDEDDEV</sequence>
<feature type="compositionally biased region" description="Low complexity" evidence="11">
    <location>
        <begin position="648"/>
        <end position="657"/>
    </location>
</feature>
<dbReference type="CDD" id="cd14003">
    <property type="entry name" value="STKc_AMPK-like"/>
    <property type="match status" value="1"/>
</dbReference>
<keyword evidence="7 10" id="KW-0067">ATP-binding</keyword>
<keyword evidence="2" id="KW-0723">Serine/threonine-protein kinase</keyword>
<reference evidence="13 14" key="1">
    <citation type="journal article" date="2012" name="PLoS ONE">
        <title>Sequence and analysis of the genome of the pathogenic yeast Candida orthopsilosis.</title>
        <authorList>
            <person name="Riccombeni A."/>
            <person name="Vidanes G."/>
            <person name="Proux-Wera E."/>
            <person name="Wolfe K.H."/>
            <person name="Butler G."/>
        </authorList>
    </citation>
    <scope>NUCLEOTIDE SEQUENCE [LARGE SCALE GENOMIC DNA]</scope>
    <source>
        <strain evidence="13 14">Co 90-125</strain>
    </source>
</reference>
<evidence type="ECO:0000256" key="5">
    <source>
        <dbReference type="ARBA" id="ARBA00022741"/>
    </source>
</evidence>
<keyword evidence="6" id="KW-0418">Kinase</keyword>
<dbReference type="EC" id="2.7.11.1" evidence="1"/>
<name>H8WYV9_CANO9</name>
<evidence type="ECO:0000313" key="14">
    <source>
        <dbReference type="Proteomes" id="UP000005018"/>
    </source>
</evidence>
<evidence type="ECO:0000256" key="11">
    <source>
        <dbReference type="SAM" id="MobiDB-lite"/>
    </source>
</evidence>
<feature type="compositionally biased region" description="Basic and acidic residues" evidence="11">
    <location>
        <begin position="543"/>
        <end position="570"/>
    </location>
</feature>
<dbReference type="GO" id="GO:0035556">
    <property type="term" value="P:intracellular signal transduction"/>
    <property type="evidence" value="ECO:0007669"/>
    <property type="project" value="TreeGrafter"/>
</dbReference>
<evidence type="ECO:0000259" key="12">
    <source>
        <dbReference type="PROSITE" id="PS50011"/>
    </source>
</evidence>
<evidence type="ECO:0000256" key="2">
    <source>
        <dbReference type="ARBA" id="ARBA00022527"/>
    </source>
</evidence>
<dbReference type="InterPro" id="IPR017441">
    <property type="entry name" value="Protein_kinase_ATP_BS"/>
</dbReference>
<feature type="domain" description="Protein kinase" evidence="12">
    <location>
        <begin position="42"/>
        <end position="291"/>
    </location>
</feature>
<comment type="catalytic activity">
    <reaction evidence="9">
        <text>L-seryl-[protein] + ATP = O-phospho-L-seryl-[protein] + ADP + H(+)</text>
        <dbReference type="Rhea" id="RHEA:17989"/>
        <dbReference type="Rhea" id="RHEA-COMP:9863"/>
        <dbReference type="Rhea" id="RHEA-COMP:11604"/>
        <dbReference type="ChEBI" id="CHEBI:15378"/>
        <dbReference type="ChEBI" id="CHEBI:29999"/>
        <dbReference type="ChEBI" id="CHEBI:30616"/>
        <dbReference type="ChEBI" id="CHEBI:83421"/>
        <dbReference type="ChEBI" id="CHEBI:456216"/>
        <dbReference type="EC" id="2.7.11.1"/>
    </reaction>
</comment>
<dbReference type="GeneID" id="14537189"/>
<feature type="region of interest" description="Disordered" evidence="11">
    <location>
        <begin position="674"/>
        <end position="782"/>
    </location>
</feature>
<dbReference type="SMART" id="SM00220">
    <property type="entry name" value="S_TKc"/>
    <property type="match status" value="1"/>
</dbReference>
<feature type="compositionally biased region" description="Polar residues" evidence="11">
    <location>
        <begin position="487"/>
        <end position="499"/>
    </location>
</feature>
<dbReference type="EMBL" id="HE681719">
    <property type="protein sequence ID" value="CCG21591.1"/>
    <property type="molecule type" value="Genomic_DNA"/>
</dbReference>
<dbReference type="GO" id="GO:0030447">
    <property type="term" value="P:filamentous growth"/>
    <property type="evidence" value="ECO:0007669"/>
    <property type="project" value="UniProtKB-ARBA"/>
</dbReference>
<keyword evidence="3" id="KW-0597">Phosphoprotein</keyword>
<dbReference type="PROSITE" id="PS50011">
    <property type="entry name" value="PROTEIN_KINASE_DOM"/>
    <property type="match status" value="1"/>
</dbReference>
<feature type="compositionally biased region" description="Polar residues" evidence="11">
    <location>
        <begin position="750"/>
        <end position="760"/>
    </location>
</feature>